<dbReference type="Pfam" id="PF14485">
    <property type="entry name" value="DUF4431"/>
    <property type="match status" value="1"/>
</dbReference>
<gene>
    <name evidence="2" type="ORF">E0L16_08115</name>
</gene>
<dbReference type="AlphaFoldDB" id="A0AAE8QXS5"/>
<protein>
    <submittedName>
        <fullName evidence="2">DUF4431 domain-containing protein</fullName>
    </submittedName>
</protein>
<name>A0AAE8QXS5_9ENTR</name>
<organism evidence="2 3">
    <name type="scientific">Enterobacter quasihormaechei</name>
    <dbReference type="NCBI Taxonomy" id="2529382"/>
    <lineage>
        <taxon>Bacteria</taxon>
        <taxon>Pseudomonadati</taxon>
        <taxon>Pseudomonadota</taxon>
        <taxon>Gammaproteobacteria</taxon>
        <taxon>Enterobacterales</taxon>
        <taxon>Enterobacteriaceae</taxon>
        <taxon>Enterobacter</taxon>
    </lineage>
</organism>
<sequence>MRYLSLLLIIICCHSFAEDMVSLKKRDFVRQNIAEDLRREENLKNAVFHIKRVNAGGNIAYFCALIKDKKDNYIQTGNNKYHLYDRIMLSTDNGWISATRLDSEVDTPERAHCFYAPEVILQSESLMKRVEQEGRKDLCQPVHKGDPLRMNILNALRASYRGDSNRVELNGTRTEVTWVVKELCASEKYAWFFGHAIGDRQSVYSENKENIEVILRAEKNGEWHTMPRKNVLTQQSAVSWPQNNGYLSAAMLEKMAQRVQQRCALEGDTVRVSGRLQEAGNAADAYWVIIPDEPFVCVRDADTHLSGWNSRMQLLLTKDERKLMNDLLGQNVHVGGDILLALSTHHHTALLLNNIFLLKAEK</sequence>
<reference evidence="2 3" key="1">
    <citation type="submission" date="2019-02" db="EMBL/GenBank/DDBJ databases">
        <title>The draft genome of Enterobacter spp. strains.</title>
        <authorList>
            <person name="Wang C."/>
            <person name="Feng Y."/>
            <person name="Zong Z."/>
        </authorList>
    </citation>
    <scope>NUCLEOTIDE SEQUENCE [LARGE SCALE GENOMIC DNA]</scope>
    <source>
        <strain evidence="2 3">WCHEQ120003</strain>
    </source>
</reference>
<feature type="domain" description="DUF4431" evidence="1">
    <location>
        <begin position="312"/>
        <end position="353"/>
    </location>
</feature>
<dbReference type="Proteomes" id="UP000291623">
    <property type="component" value="Unassembled WGS sequence"/>
</dbReference>
<dbReference type="InterPro" id="IPR027826">
    <property type="entry name" value="DUF4431"/>
</dbReference>
<comment type="caution">
    <text evidence="2">The sequence shown here is derived from an EMBL/GenBank/DDBJ whole genome shotgun (WGS) entry which is preliminary data.</text>
</comment>
<dbReference type="GeneID" id="92384747"/>
<accession>A0AAE8QXS5</accession>
<dbReference type="EMBL" id="SJON01000004">
    <property type="protein sequence ID" value="TCB88114.1"/>
    <property type="molecule type" value="Genomic_DNA"/>
</dbReference>
<proteinExistence type="predicted"/>
<evidence type="ECO:0000259" key="1">
    <source>
        <dbReference type="Pfam" id="PF14485"/>
    </source>
</evidence>
<dbReference type="RefSeq" id="WP_131636685.1">
    <property type="nucleotide sequence ID" value="NZ_SJON01000004.1"/>
</dbReference>
<evidence type="ECO:0000313" key="2">
    <source>
        <dbReference type="EMBL" id="TCB88114.1"/>
    </source>
</evidence>
<evidence type="ECO:0000313" key="3">
    <source>
        <dbReference type="Proteomes" id="UP000291623"/>
    </source>
</evidence>